<dbReference type="EMBL" id="CP073100">
    <property type="protein sequence ID" value="QUE52990.1"/>
    <property type="molecule type" value="Genomic_DNA"/>
</dbReference>
<dbReference type="KEGG" id="lamb:KBB96_08875"/>
<dbReference type="Proteomes" id="UP000676169">
    <property type="component" value="Chromosome"/>
</dbReference>
<sequence length="160" mass="18087">MSSSIWNLWVELSRVKAESLDFEVEPWESQVPAVMEAWEVLTRPCHLEALEEWHRETRNSNSRAELAADKALERCRERMGDMEGMEIVLASLPDHDKLVAEIHFHGLFAGLVSQEVEGRFDFESPGADLDEKLVTRTIPASRLSAAIAAACERLRQGGRE</sequence>
<proteinExistence type="predicted"/>
<evidence type="ECO:0000313" key="1">
    <source>
        <dbReference type="EMBL" id="QUE52990.1"/>
    </source>
</evidence>
<accession>A0A975PGW4</accession>
<name>A0A975PGW4_9BACT</name>
<reference evidence="1" key="1">
    <citation type="submission" date="2021-04" db="EMBL/GenBank/DDBJ databases">
        <title>Luteolibacter sp. 32A isolated from the skin of an Anderson's salamander (Ambystoma andersonii).</title>
        <authorList>
            <person name="Spergser J."/>
            <person name="Busse H.-J."/>
        </authorList>
    </citation>
    <scope>NUCLEOTIDE SEQUENCE</scope>
    <source>
        <strain evidence="1">32A</strain>
    </source>
</reference>
<dbReference type="RefSeq" id="WP_211634334.1">
    <property type="nucleotide sequence ID" value="NZ_CP073100.1"/>
</dbReference>
<dbReference type="AlphaFoldDB" id="A0A975PGW4"/>
<organism evidence="1 2">
    <name type="scientific">Luteolibacter ambystomatis</name>
    <dbReference type="NCBI Taxonomy" id="2824561"/>
    <lineage>
        <taxon>Bacteria</taxon>
        <taxon>Pseudomonadati</taxon>
        <taxon>Verrucomicrobiota</taxon>
        <taxon>Verrucomicrobiia</taxon>
        <taxon>Verrucomicrobiales</taxon>
        <taxon>Verrucomicrobiaceae</taxon>
        <taxon>Luteolibacter</taxon>
    </lineage>
</organism>
<gene>
    <name evidence="1" type="ORF">KBB96_08875</name>
</gene>
<protein>
    <submittedName>
        <fullName evidence="1">Uncharacterized protein</fullName>
    </submittedName>
</protein>
<evidence type="ECO:0000313" key="2">
    <source>
        <dbReference type="Proteomes" id="UP000676169"/>
    </source>
</evidence>
<keyword evidence="2" id="KW-1185">Reference proteome</keyword>